<evidence type="ECO:0000313" key="2">
    <source>
        <dbReference type="Proteomes" id="UP000015442"/>
    </source>
</evidence>
<sequence>MNDLFEPLKLFLKNRETEYSLISAVRKEILLKFSKKIKQEISKNNFVKLLFVCTHNSRRSQIAQMLAHASAEYLGIRNVQTFSGGTEVTTFFKNSVEALTNIGFKIEKKYEKDQNPKYSVAINAKQEPILGFSKLYSDSINPNEKFIAVMVCSSADKACPFVTGADARISLPYPDPKIYDHTDEVLQKYIETCQTISREILFTFQNVKQCEFSLRNP</sequence>
<protein>
    <submittedName>
        <fullName evidence="1">Low molecular weight phosphotyrosine protein phosphatase domain protein</fullName>
    </submittedName>
</protein>
<comment type="caution">
    <text evidence="1">The sequence shown here is derived from an EMBL/GenBank/DDBJ whole genome shotgun (WGS) entry which is preliminary data.</text>
</comment>
<accession>T0FUT2</accession>
<name>T0FUT2_9LEPT</name>
<dbReference type="SUPFAM" id="SSF52788">
    <property type="entry name" value="Phosphotyrosine protein phosphatases I"/>
    <property type="match status" value="1"/>
</dbReference>
<dbReference type="Gene3D" id="3.40.50.2300">
    <property type="match status" value="1"/>
</dbReference>
<dbReference type="EMBL" id="AKWY02000004">
    <property type="protein sequence ID" value="EQA73280.1"/>
    <property type="molecule type" value="Genomic_DNA"/>
</dbReference>
<dbReference type="AlphaFoldDB" id="T0FUT2"/>
<proteinExistence type="predicted"/>
<gene>
    <name evidence="1" type="ORF">LEP1GSC059_0281</name>
</gene>
<dbReference type="InterPro" id="IPR036196">
    <property type="entry name" value="Ptyr_pPase_sf"/>
</dbReference>
<organism evidence="1 2">
    <name type="scientific">Leptospira noguchii serovar Panama str. CZ214</name>
    <dbReference type="NCBI Taxonomy" id="1001595"/>
    <lineage>
        <taxon>Bacteria</taxon>
        <taxon>Pseudomonadati</taxon>
        <taxon>Spirochaetota</taxon>
        <taxon>Spirochaetia</taxon>
        <taxon>Leptospirales</taxon>
        <taxon>Leptospiraceae</taxon>
        <taxon>Leptospira</taxon>
    </lineage>
</organism>
<dbReference type="RefSeq" id="WP_017215352.1">
    <property type="nucleotide sequence ID" value="NZ_AKWY02000004.1"/>
</dbReference>
<dbReference type="Proteomes" id="UP000015442">
    <property type="component" value="Unassembled WGS sequence"/>
</dbReference>
<dbReference type="PANTHER" id="PTHR43428">
    <property type="entry name" value="ARSENATE REDUCTASE"/>
    <property type="match status" value="1"/>
</dbReference>
<dbReference type="PANTHER" id="PTHR43428:SF1">
    <property type="entry name" value="ARSENATE REDUCTASE"/>
    <property type="match status" value="1"/>
</dbReference>
<dbReference type="GeneID" id="23200358"/>
<evidence type="ECO:0000313" key="1">
    <source>
        <dbReference type="EMBL" id="EQA73280.1"/>
    </source>
</evidence>
<reference evidence="1 2" key="1">
    <citation type="submission" date="2013-05" db="EMBL/GenBank/DDBJ databases">
        <authorList>
            <person name="Harkins D.M."/>
            <person name="Durkin A.S."/>
            <person name="Brinkac L.M."/>
            <person name="Haft D.H."/>
            <person name="Selengut J.D."/>
            <person name="Sanka R."/>
            <person name="DePew J."/>
            <person name="Purushe J."/>
            <person name="Hartskeerl R.A."/>
            <person name="Ahmed A."/>
            <person name="van der Linden H."/>
            <person name="Goris M.G.A."/>
            <person name="Vinetz J.M."/>
            <person name="Sutton G.G."/>
            <person name="Nierman W.C."/>
            <person name="Fouts D.E."/>
        </authorList>
    </citation>
    <scope>NUCLEOTIDE SEQUENCE [LARGE SCALE GENOMIC DNA]</scope>
    <source>
        <strain evidence="1 2">CZ214</strain>
    </source>
</reference>